<evidence type="ECO:0000256" key="5">
    <source>
        <dbReference type="ARBA" id="ARBA00023237"/>
    </source>
</evidence>
<comment type="subcellular location">
    <subcellularLocation>
        <location evidence="1">Cell outer membrane</location>
    </subcellularLocation>
</comment>
<organism evidence="8 9">
    <name type="scientific">Filimonas zeae</name>
    <dbReference type="NCBI Taxonomy" id="1737353"/>
    <lineage>
        <taxon>Bacteria</taxon>
        <taxon>Pseudomonadati</taxon>
        <taxon>Bacteroidota</taxon>
        <taxon>Chitinophagia</taxon>
        <taxon>Chitinophagales</taxon>
        <taxon>Chitinophagaceae</taxon>
        <taxon>Filimonas</taxon>
    </lineage>
</organism>
<dbReference type="AlphaFoldDB" id="A0A917MSA4"/>
<accession>A0A917MSA4</accession>
<dbReference type="Pfam" id="PF14322">
    <property type="entry name" value="SusD-like_3"/>
    <property type="match status" value="1"/>
</dbReference>
<dbReference type="Proteomes" id="UP000627292">
    <property type="component" value="Unassembled WGS sequence"/>
</dbReference>
<evidence type="ECO:0000313" key="8">
    <source>
        <dbReference type="EMBL" id="GGH61092.1"/>
    </source>
</evidence>
<keyword evidence="4" id="KW-0472">Membrane</keyword>
<comment type="caution">
    <text evidence="8">The sequence shown here is derived from an EMBL/GenBank/DDBJ whole genome shotgun (WGS) entry which is preliminary data.</text>
</comment>
<dbReference type="EMBL" id="BMIB01000001">
    <property type="protein sequence ID" value="GGH61092.1"/>
    <property type="molecule type" value="Genomic_DNA"/>
</dbReference>
<evidence type="ECO:0000256" key="2">
    <source>
        <dbReference type="ARBA" id="ARBA00006275"/>
    </source>
</evidence>
<feature type="domain" description="SusD-like N-terminal" evidence="7">
    <location>
        <begin position="77"/>
        <end position="225"/>
    </location>
</feature>
<dbReference type="Gene3D" id="1.25.40.390">
    <property type="match status" value="1"/>
</dbReference>
<dbReference type="InterPro" id="IPR011990">
    <property type="entry name" value="TPR-like_helical_dom_sf"/>
</dbReference>
<evidence type="ECO:0000256" key="1">
    <source>
        <dbReference type="ARBA" id="ARBA00004442"/>
    </source>
</evidence>
<gene>
    <name evidence="8" type="ORF">GCM10011379_09710</name>
</gene>
<protein>
    <submittedName>
        <fullName evidence="8">Membrane protein</fullName>
    </submittedName>
</protein>
<name>A0A917MSA4_9BACT</name>
<keyword evidence="5" id="KW-0998">Cell outer membrane</keyword>
<reference evidence="8" key="1">
    <citation type="journal article" date="2014" name="Int. J. Syst. Evol. Microbiol.">
        <title>Complete genome sequence of Corynebacterium casei LMG S-19264T (=DSM 44701T), isolated from a smear-ripened cheese.</title>
        <authorList>
            <consortium name="US DOE Joint Genome Institute (JGI-PGF)"/>
            <person name="Walter F."/>
            <person name="Albersmeier A."/>
            <person name="Kalinowski J."/>
            <person name="Ruckert C."/>
        </authorList>
    </citation>
    <scope>NUCLEOTIDE SEQUENCE</scope>
    <source>
        <strain evidence="8">CGMCC 1.15290</strain>
    </source>
</reference>
<evidence type="ECO:0000259" key="6">
    <source>
        <dbReference type="Pfam" id="PF07980"/>
    </source>
</evidence>
<feature type="domain" description="RagB/SusD" evidence="6">
    <location>
        <begin position="313"/>
        <end position="471"/>
    </location>
</feature>
<evidence type="ECO:0000259" key="7">
    <source>
        <dbReference type="Pfam" id="PF14322"/>
    </source>
</evidence>
<sequence>MAMQALAVLLAAQSVTSCKKLVEADVPKNLQTQQAVFTTNTTANAAVNGMYSAISGTSFLNGPVTQMMGLSADEFYFSAARDAYDQFTANTISFQANNDNLSLWSSPYSVIYQANSIIEGLALPSSLVADSLKRQYTAEARLVRGLCHFYLTNMYGKVPLITTTNINITASQPRNTVDEVYTKILEDLTYAENNLAKDYRYSPTAGDRTRVNRWAASALLARAYLYRGQWAQAAQYASKVIDSAGIYSLADITASSPFYKNNAEAIWQYYSSLQPTTGYTAEGTMFRPTAASVACYALRPELLNSFEAGDKRKQSWTMSANITVAGVTNTYTVPLKYKNNSATVSYTGGALEGLTPLRLAEQYLIRAEALARLGRVTEGAADLNRIRRRAGLEDVNPADATALLTAVAKERRIELFAEMGHRWLDLKRTNTADAVLKVLKQATWKATAVLYPVPEEAYRSNPALLPQNDGY</sequence>
<dbReference type="CDD" id="cd08977">
    <property type="entry name" value="SusD"/>
    <property type="match status" value="1"/>
</dbReference>
<dbReference type="InterPro" id="IPR012944">
    <property type="entry name" value="SusD_RagB_dom"/>
</dbReference>
<keyword evidence="3" id="KW-0732">Signal</keyword>
<comment type="similarity">
    <text evidence="2">Belongs to the SusD family.</text>
</comment>
<reference evidence="8" key="2">
    <citation type="submission" date="2020-09" db="EMBL/GenBank/DDBJ databases">
        <authorList>
            <person name="Sun Q."/>
            <person name="Zhou Y."/>
        </authorList>
    </citation>
    <scope>NUCLEOTIDE SEQUENCE</scope>
    <source>
        <strain evidence="8">CGMCC 1.15290</strain>
    </source>
</reference>
<dbReference type="Pfam" id="PF07980">
    <property type="entry name" value="SusD_RagB"/>
    <property type="match status" value="1"/>
</dbReference>
<evidence type="ECO:0000313" key="9">
    <source>
        <dbReference type="Proteomes" id="UP000627292"/>
    </source>
</evidence>
<dbReference type="GO" id="GO:0009279">
    <property type="term" value="C:cell outer membrane"/>
    <property type="evidence" value="ECO:0007669"/>
    <property type="project" value="UniProtKB-SubCell"/>
</dbReference>
<evidence type="ECO:0000256" key="3">
    <source>
        <dbReference type="ARBA" id="ARBA00022729"/>
    </source>
</evidence>
<keyword evidence="9" id="KW-1185">Reference proteome</keyword>
<proteinExistence type="inferred from homology"/>
<dbReference type="SUPFAM" id="SSF48452">
    <property type="entry name" value="TPR-like"/>
    <property type="match status" value="1"/>
</dbReference>
<evidence type="ECO:0000256" key="4">
    <source>
        <dbReference type="ARBA" id="ARBA00023136"/>
    </source>
</evidence>
<dbReference type="InterPro" id="IPR033985">
    <property type="entry name" value="SusD-like_N"/>
</dbReference>